<gene>
    <name evidence="5" type="ORF">KB449_25640</name>
</gene>
<name>A0ABT6TP88_9BACL</name>
<dbReference type="Gene3D" id="1.10.10.60">
    <property type="entry name" value="Homeodomain-like"/>
    <property type="match status" value="2"/>
</dbReference>
<dbReference type="PANTHER" id="PTHR43280">
    <property type="entry name" value="ARAC-FAMILY TRANSCRIPTIONAL REGULATOR"/>
    <property type="match status" value="1"/>
</dbReference>
<keyword evidence="2" id="KW-0238">DNA-binding</keyword>
<dbReference type="InterPro" id="IPR018062">
    <property type="entry name" value="HTH_AraC-typ_CS"/>
</dbReference>
<dbReference type="RefSeq" id="WP_282911079.1">
    <property type="nucleotide sequence ID" value="NZ_JAGRPV010000001.1"/>
</dbReference>
<reference evidence="5" key="1">
    <citation type="submission" date="2023-04" db="EMBL/GenBank/DDBJ databases">
        <title>Comparative genomic analysis of Cohnella hashimotonis sp. nov., isolated from the International Space Station.</title>
        <authorList>
            <person name="Venkateswaran K."/>
            <person name="Simpson A."/>
        </authorList>
    </citation>
    <scope>NUCLEOTIDE SEQUENCE</scope>
    <source>
        <strain evidence="5">F6_2S_P_1</strain>
    </source>
</reference>
<feature type="domain" description="HTH araC/xylS-type" evidence="4">
    <location>
        <begin position="199"/>
        <end position="297"/>
    </location>
</feature>
<keyword evidence="6" id="KW-1185">Reference proteome</keyword>
<evidence type="ECO:0000256" key="1">
    <source>
        <dbReference type="ARBA" id="ARBA00023015"/>
    </source>
</evidence>
<dbReference type="Pfam" id="PF12833">
    <property type="entry name" value="HTH_18"/>
    <property type="match status" value="1"/>
</dbReference>
<evidence type="ECO:0000259" key="4">
    <source>
        <dbReference type="PROSITE" id="PS01124"/>
    </source>
</evidence>
<dbReference type="Proteomes" id="UP001161691">
    <property type="component" value="Unassembled WGS sequence"/>
</dbReference>
<sequence>MLSIRADMVPSIRVAGFVSYRTPWLHFKRKTDEYILYFIKSGELHLTEDGTAFRLKRGEAVLLEPGYEHEGLEKHACDYYYIHFSHPDIRRQDDDDRDTVALARRTMLQQEAETREDGGDRGDGRYYLPKFMSFAGKPYVHQALHALGELLQLSGRRQYNRHLTALKFAELLVGLGRQHLLEALADSGGHGAKALVKVNALLEYIHRNYAQRITGEEIERDLGGNFDYLNRVFRQTTGLPIIRYINRVRIGHAKELMQATPLSFGEIGYLTGLGDPYYFSKVFRKHAGMSPTEYCRTVRENG</sequence>
<evidence type="ECO:0000256" key="2">
    <source>
        <dbReference type="ARBA" id="ARBA00023125"/>
    </source>
</evidence>
<organism evidence="5 6">
    <name type="scientific">Cohnella hashimotonis</name>
    <dbReference type="NCBI Taxonomy" id="2826895"/>
    <lineage>
        <taxon>Bacteria</taxon>
        <taxon>Bacillati</taxon>
        <taxon>Bacillota</taxon>
        <taxon>Bacilli</taxon>
        <taxon>Bacillales</taxon>
        <taxon>Paenibacillaceae</taxon>
        <taxon>Cohnella</taxon>
    </lineage>
</organism>
<dbReference type="PANTHER" id="PTHR43280:SF2">
    <property type="entry name" value="HTH-TYPE TRANSCRIPTIONAL REGULATOR EXSA"/>
    <property type="match status" value="1"/>
</dbReference>
<dbReference type="PROSITE" id="PS00041">
    <property type="entry name" value="HTH_ARAC_FAMILY_1"/>
    <property type="match status" value="1"/>
</dbReference>
<dbReference type="PROSITE" id="PS01124">
    <property type="entry name" value="HTH_ARAC_FAMILY_2"/>
    <property type="match status" value="1"/>
</dbReference>
<keyword evidence="3" id="KW-0804">Transcription</keyword>
<evidence type="ECO:0000256" key="3">
    <source>
        <dbReference type="ARBA" id="ARBA00023163"/>
    </source>
</evidence>
<comment type="caution">
    <text evidence="5">The sequence shown here is derived from an EMBL/GenBank/DDBJ whole genome shotgun (WGS) entry which is preliminary data.</text>
</comment>
<dbReference type="InterPro" id="IPR003313">
    <property type="entry name" value="AraC-bd"/>
</dbReference>
<dbReference type="InterPro" id="IPR037923">
    <property type="entry name" value="HTH-like"/>
</dbReference>
<keyword evidence="1" id="KW-0805">Transcription regulation</keyword>
<protein>
    <submittedName>
        <fullName evidence="5">AraC family transcriptional regulator</fullName>
    </submittedName>
</protein>
<dbReference type="InterPro" id="IPR018060">
    <property type="entry name" value="HTH_AraC"/>
</dbReference>
<dbReference type="SUPFAM" id="SSF51215">
    <property type="entry name" value="Regulatory protein AraC"/>
    <property type="match status" value="1"/>
</dbReference>
<dbReference type="EMBL" id="JAGRPV010000001">
    <property type="protein sequence ID" value="MDI4648361.1"/>
    <property type="molecule type" value="Genomic_DNA"/>
</dbReference>
<accession>A0ABT6TP88</accession>
<dbReference type="SUPFAM" id="SSF46689">
    <property type="entry name" value="Homeodomain-like"/>
    <property type="match status" value="2"/>
</dbReference>
<proteinExistence type="predicted"/>
<evidence type="ECO:0000313" key="5">
    <source>
        <dbReference type="EMBL" id="MDI4648361.1"/>
    </source>
</evidence>
<dbReference type="InterPro" id="IPR009057">
    <property type="entry name" value="Homeodomain-like_sf"/>
</dbReference>
<dbReference type="SMART" id="SM00342">
    <property type="entry name" value="HTH_ARAC"/>
    <property type="match status" value="1"/>
</dbReference>
<evidence type="ECO:0000313" key="6">
    <source>
        <dbReference type="Proteomes" id="UP001161691"/>
    </source>
</evidence>
<dbReference type="Pfam" id="PF02311">
    <property type="entry name" value="AraC_binding"/>
    <property type="match status" value="1"/>
</dbReference>